<feature type="compositionally biased region" description="Low complexity" evidence="2">
    <location>
        <begin position="423"/>
        <end position="437"/>
    </location>
</feature>
<keyword evidence="1" id="KW-0175">Coiled coil</keyword>
<reference evidence="3 4" key="1">
    <citation type="submission" date="2019-03" db="EMBL/GenBank/DDBJ databases">
        <title>Single cell metagenomics reveals metabolic interactions within the superorganism composed of flagellate Streblomastix strix and complex community of Bacteroidetes bacteria on its surface.</title>
        <authorList>
            <person name="Treitli S.C."/>
            <person name="Kolisko M."/>
            <person name="Husnik F."/>
            <person name="Keeling P."/>
            <person name="Hampl V."/>
        </authorList>
    </citation>
    <scope>NUCLEOTIDE SEQUENCE [LARGE SCALE GENOMIC DNA]</scope>
    <source>
        <strain evidence="3">ST1C</strain>
    </source>
</reference>
<evidence type="ECO:0000313" key="4">
    <source>
        <dbReference type="Proteomes" id="UP000324800"/>
    </source>
</evidence>
<feature type="region of interest" description="Disordered" evidence="2">
    <location>
        <begin position="400"/>
        <end position="448"/>
    </location>
</feature>
<evidence type="ECO:0000256" key="1">
    <source>
        <dbReference type="SAM" id="Coils"/>
    </source>
</evidence>
<proteinExistence type="predicted"/>
<feature type="compositionally biased region" description="Low complexity" evidence="2">
    <location>
        <begin position="400"/>
        <end position="412"/>
    </location>
</feature>
<name>A0A5J4VSK3_9EUKA</name>
<dbReference type="Proteomes" id="UP000324800">
    <property type="component" value="Unassembled WGS sequence"/>
</dbReference>
<accession>A0A5J4VSK3</accession>
<feature type="coiled-coil region" evidence="1">
    <location>
        <begin position="157"/>
        <end position="205"/>
    </location>
</feature>
<sequence length="495" mass="58411">MIGRLRQNSAKHTQLVERQREEFDRSQQLLSQAVNSLQLARGQMDEVAEQNKAHFEEAQTLKIQNRKFREEGDRLRYELDIEKQDRSEEYIQRNRAVQLVEGLTSELQRKKQDLELLRAELDDVRERQNIKPHERDDAESYNQKIEIEKREWQKSNVQTLQKEQEQDNEKMQKLKTELKEKEERISAYHRQVDRIQENNEKEKENGLRIKGEKEKYDVELDVIRRQVLGMKEEIPRIGDEKIRIQAKNNENQLTIERMNMLMFRYWDYKNKQQKLLEDELQAEMQKSSQLEKKVNLLKVEIMRMDELENEKRTAQQQFETTSHQISHLSQDIASLRNDSMKLSESVIRTNMAETEMNKLRTELASQQHQIIYLQNSLTNAHTTQIKRTFSPTPIPFQYHSISSSSSSTSSSTPFLYSSDHNDLNNNNNKIIFSQSSSPSKKERKLPNDVSTINKLAEAVEQEKRNFSALVTSLASVQTTQQTIKSKIEQQNTSQN</sequence>
<feature type="coiled-coil region" evidence="1">
    <location>
        <begin position="273"/>
        <end position="324"/>
    </location>
</feature>
<organism evidence="3 4">
    <name type="scientific">Streblomastix strix</name>
    <dbReference type="NCBI Taxonomy" id="222440"/>
    <lineage>
        <taxon>Eukaryota</taxon>
        <taxon>Metamonada</taxon>
        <taxon>Preaxostyla</taxon>
        <taxon>Oxymonadida</taxon>
        <taxon>Streblomastigidae</taxon>
        <taxon>Streblomastix</taxon>
    </lineage>
</organism>
<dbReference type="AlphaFoldDB" id="A0A5J4VSK3"/>
<gene>
    <name evidence="3" type="ORF">EZS28_019084</name>
</gene>
<dbReference type="EMBL" id="SNRW01005287">
    <property type="protein sequence ID" value="KAA6385389.1"/>
    <property type="molecule type" value="Genomic_DNA"/>
</dbReference>
<protein>
    <submittedName>
        <fullName evidence="3">Uncharacterized protein</fullName>
    </submittedName>
</protein>
<evidence type="ECO:0000256" key="2">
    <source>
        <dbReference type="SAM" id="MobiDB-lite"/>
    </source>
</evidence>
<comment type="caution">
    <text evidence="3">The sequence shown here is derived from an EMBL/GenBank/DDBJ whole genome shotgun (WGS) entry which is preliminary data.</text>
</comment>
<evidence type="ECO:0000313" key="3">
    <source>
        <dbReference type="EMBL" id="KAA6385389.1"/>
    </source>
</evidence>
<feature type="coiled-coil region" evidence="1">
    <location>
        <begin position="100"/>
        <end position="127"/>
    </location>
</feature>